<protein>
    <recommendedName>
        <fullName evidence="10">Methionine aminopeptidase</fullName>
        <ecNumber evidence="10">3.4.11.18</ecNumber>
    </recommendedName>
</protein>
<evidence type="ECO:0000313" key="13">
    <source>
        <dbReference type="Proteomes" id="UP000006753"/>
    </source>
</evidence>
<dbReference type="STRING" id="1072389.K1XMR6"/>
<dbReference type="EC" id="3.4.11.18" evidence="10"/>
<dbReference type="Gene3D" id="3.90.230.10">
    <property type="entry name" value="Creatinase/methionine aminopeptidase superfamily"/>
    <property type="match status" value="1"/>
</dbReference>
<evidence type="ECO:0000256" key="5">
    <source>
        <dbReference type="ARBA" id="ARBA00022771"/>
    </source>
</evidence>
<dbReference type="OrthoDB" id="3209743at2759"/>
<sequence length="401" mass="43887">MAAEAAKQCIGVACEKDAGTLQCPTCLKLGIKDSFFCSQDCFKKSWSSHKAIHKTKGNFFRNLIAPRVVSKPNTAGLYDPFPGFEYTGPLRAVYPLSAPRKVPKSIPHPDYWNDGVPKSENTFSGRTKIDILDKEAQAAMRKVCRMAREVLDIAAAAAVPGVTTDYIDEIVHNACLERESYPSPLNYGNFPKSVCTSLNEIICHGIPDQRVLVDGDILNIDVTLYHGGYHGDLNETYYIGDKAKADPDSVRVVEAARESLNEAIKAVKPGGLFREYGNIIEKYAKSKKCSVIRSYCGHGINDKFHCPPNIPHYAKNKAVGAAKEGMCFSIEPMIALGSYRDKTWPDDWTSATVDGKRTAQFEHTLLVTADGVEVLTARLPNSPGGPIAMPVVEATNGDKKI</sequence>
<feature type="binding site" evidence="8">
    <location>
        <position position="362"/>
    </location>
    <ligand>
        <name>Zn(2+)</name>
        <dbReference type="ChEBI" id="CHEBI:29105"/>
        <label>3</label>
    </ligand>
</feature>
<dbReference type="CDD" id="cd01086">
    <property type="entry name" value="MetAP1"/>
    <property type="match status" value="1"/>
</dbReference>
<comment type="subunit">
    <text evidence="8">Associates with the 60S ribosomal subunit of the 80S translational complex.</text>
</comment>
<name>K1XMR6_MARBU</name>
<keyword evidence="6 8" id="KW-0378">Hydrolase</keyword>
<feature type="binding site" evidence="8">
    <location>
        <position position="221"/>
    </location>
    <ligand>
        <name>Zn(2+)</name>
        <dbReference type="ChEBI" id="CHEBI:29105"/>
        <label>3</label>
    </ligand>
</feature>
<dbReference type="PRINTS" id="PR00599">
    <property type="entry name" value="MAPEPTIDASE"/>
</dbReference>
<evidence type="ECO:0000259" key="11">
    <source>
        <dbReference type="PROSITE" id="PS52013"/>
    </source>
</evidence>
<comment type="catalytic activity">
    <reaction evidence="8 10">
        <text>Release of N-terminal amino acids, preferentially methionine, from peptides and arylamides.</text>
        <dbReference type="EC" id="3.4.11.18"/>
    </reaction>
</comment>
<evidence type="ECO:0000256" key="6">
    <source>
        <dbReference type="ARBA" id="ARBA00022801"/>
    </source>
</evidence>
<dbReference type="InParanoid" id="K1XMR6"/>
<dbReference type="eggNOG" id="KOG2738">
    <property type="taxonomic scope" value="Eukaryota"/>
</dbReference>
<feature type="binding site" evidence="8">
    <location>
        <position position="331"/>
    </location>
    <ligand>
        <name>Zn(2+)</name>
        <dbReference type="ChEBI" id="CHEBI:29105"/>
        <label>4</label>
        <note>catalytic</note>
    </ligand>
</feature>
<dbReference type="FunCoup" id="K1XMR6">
    <property type="interactions" value="833"/>
</dbReference>
<accession>K1XMR6</accession>
<dbReference type="InterPro" id="IPR000994">
    <property type="entry name" value="Pept_M24"/>
</dbReference>
<dbReference type="InterPro" id="IPR031615">
    <property type="entry name" value="Zfn-C6H2"/>
</dbReference>
<feature type="binding site" evidence="8">
    <location>
        <position position="298"/>
    </location>
    <ligand>
        <name>Zn(2+)</name>
        <dbReference type="ChEBI" id="CHEBI:29105"/>
        <label>4</label>
        <note>catalytic</note>
    </ligand>
</feature>
<dbReference type="PANTHER" id="PTHR43330">
    <property type="entry name" value="METHIONINE AMINOPEPTIDASE"/>
    <property type="match status" value="1"/>
</dbReference>
<evidence type="ECO:0000256" key="3">
    <source>
        <dbReference type="ARBA" id="ARBA00022670"/>
    </source>
</evidence>
<dbReference type="EMBL" id="JH921428">
    <property type="protein sequence ID" value="EKD21828.1"/>
    <property type="molecule type" value="Genomic_DNA"/>
</dbReference>
<dbReference type="OMA" id="FYGDHAY"/>
<organism evidence="12 13">
    <name type="scientific">Marssonina brunnea f. sp. multigermtubi (strain MB_m1)</name>
    <name type="common">Marssonina leaf spot fungus</name>
    <dbReference type="NCBI Taxonomy" id="1072389"/>
    <lineage>
        <taxon>Eukaryota</taxon>
        <taxon>Fungi</taxon>
        <taxon>Dikarya</taxon>
        <taxon>Ascomycota</taxon>
        <taxon>Pezizomycotina</taxon>
        <taxon>Leotiomycetes</taxon>
        <taxon>Helotiales</taxon>
        <taxon>Drepanopezizaceae</taxon>
        <taxon>Drepanopeziza</taxon>
    </lineage>
</organism>
<dbReference type="InterPro" id="IPR036005">
    <property type="entry name" value="Creatinase/aminopeptidase-like"/>
</dbReference>
<dbReference type="HAMAP" id="MF_01974">
    <property type="entry name" value="MetAP_1"/>
    <property type="match status" value="1"/>
</dbReference>
<feature type="binding site" evidence="8">
    <location>
        <position position="362"/>
    </location>
    <ligand>
        <name>Zn(2+)</name>
        <dbReference type="ChEBI" id="CHEBI:29105"/>
        <label>4</label>
        <note>catalytic</note>
    </ligand>
</feature>
<dbReference type="GO" id="GO:0005829">
    <property type="term" value="C:cytosol"/>
    <property type="evidence" value="ECO:0007669"/>
    <property type="project" value="TreeGrafter"/>
</dbReference>
<dbReference type="InterPro" id="IPR002467">
    <property type="entry name" value="Pept_M24A_MAP1"/>
</dbReference>
<dbReference type="KEGG" id="mbe:MBM_00941"/>
<feature type="binding site" evidence="8">
    <location>
        <position position="305"/>
    </location>
    <ligand>
        <name>a protein</name>
        <dbReference type="ChEBI" id="CHEBI:16541"/>
    </ligand>
    <ligandPart>
        <name>N-terminal L-methionine residue</name>
        <dbReference type="ChEBI" id="CHEBI:64731"/>
    </ligandPart>
</feature>
<feature type="binding site" evidence="8">
    <location>
        <position position="232"/>
    </location>
    <ligand>
        <name>Zn(2+)</name>
        <dbReference type="ChEBI" id="CHEBI:29105"/>
        <label>3</label>
    </ligand>
</feature>
<keyword evidence="2 8" id="KW-0963">Cytoplasm</keyword>
<dbReference type="GO" id="GO:0006508">
    <property type="term" value="P:proteolysis"/>
    <property type="evidence" value="ECO:0007669"/>
    <property type="project" value="UniProtKB-KW"/>
</dbReference>
<gene>
    <name evidence="12" type="ORF">MBM_00941</name>
</gene>
<feature type="domain" description="C6H2-type" evidence="11">
    <location>
        <begin position="6"/>
        <end position="60"/>
    </location>
</feature>
<dbReference type="GO" id="GO:0004239">
    <property type="term" value="F:initiator methionyl aminopeptidase activity"/>
    <property type="evidence" value="ECO:0007669"/>
    <property type="project" value="UniProtKB-UniRule"/>
</dbReference>
<dbReference type="NCBIfam" id="TIGR00500">
    <property type="entry name" value="met_pdase_I"/>
    <property type="match status" value="1"/>
</dbReference>
<keyword evidence="7" id="KW-0862">Zinc</keyword>
<comment type="cofactor">
    <cofactor evidence="10">
        <name>Co(2+)</name>
        <dbReference type="ChEBI" id="CHEBI:48828"/>
    </cofactor>
    <cofactor evidence="10">
        <name>Zn(2+)</name>
        <dbReference type="ChEBI" id="CHEBI:29105"/>
    </cofactor>
    <cofactor evidence="10">
        <name>Mn(2+)</name>
        <dbReference type="ChEBI" id="CHEBI:29035"/>
    </cofactor>
    <cofactor evidence="10">
        <name>Fe(2+)</name>
        <dbReference type="ChEBI" id="CHEBI:29033"/>
    </cofactor>
    <text evidence="10">Binds 2 divalent metal cations per subunit. Has a high-affinity and a low affinity metal-binding site. The true nature of the physiological cofactor is under debate. The enzyme is active with cobalt, zinc, manganese or divalent iron ions.</text>
</comment>
<feature type="binding site" evidence="8">
    <location>
        <position position="232"/>
    </location>
    <ligand>
        <name>Zn(2+)</name>
        <dbReference type="ChEBI" id="CHEBI:29105"/>
        <label>4</label>
        <note>catalytic</note>
    </ligand>
</feature>
<evidence type="ECO:0000256" key="1">
    <source>
        <dbReference type="ARBA" id="ARBA00022438"/>
    </source>
</evidence>
<dbReference type="PANTHER" id="PTHR43330:SF7">
    <property type="entry name" value="METHIONINE AMINOPEPTIDASE 1"/>
    <property type="match status" value="1"/>
</dbReference>
<keyword evidence="5 9" id="KW-0863">Zinc-finger</keyword>
<evidence type="ECO:0000256" key="10">
    <source>
        <dbReference type="RuleBase" id="RU003653"/>
    </source>
</evidence>
<evidence type="ECO:0000256" key="8">
    <source>
        <dbReference type="HAMAP-Rule" id="MF_03174"/>
    </source>
</evidence>
<feature type="binding site" evidence="8">
    <location>
        <position position="204"/>
    </location>
    <ligand>
        <name>a protein</name>
        <dbReference type="ChEBI" id="CHEBI:16541"/>
    </ligand>
    <ligandPart>
        <name>N-terminal L-methionine residue</name>
        <dbReference type="ChEBI" id="CHEBI:64731"/>
    </ligandPart>
</feature>
<dbReference type="SUPFAM" id="SSF55920">
    <property type="entry name" value="Creatinase/aminopeptidase"/>
    <property type="match status" value="1"/>
</dbReference>
<dbReference type="PROSITE" id="PS52013">
    <property type="entry name" value="ZF_C6H2"/>
    <property type="match status" value="1"/>
</dbReference>
<evidence type="ECO:0000256" key="2">
    <source>
        <dbReference type="ARBA" id="ARBA00022490"/>
    </source>
</evidence>
<evidence type="ECO:0000256" key="9">
    <source>
        <dbReference type="PROSITE-ProRule" id="PRU01357"/>
    </source>
</evidence>
<comment type="subcellular location">
    <subcellularLocation>
        <location evidence="8">Cytoplasm</location>
    </subcellularLocation>
</comment>
<dbReference type="InterPro" id="IPR001714">
    <property type="entry name" value="Pept_M24_MAP"/>
</dbReference>
<evidence type="ECO:0000313" key="12">
    <source>
        <dbReference type="EMBL" id="EKD21828.1"/>
    </source>
</evidence>
<dbReference type="Proteomes" id="UP000006753">
    <property type="component" value="Unassembled WGS sequence"/>
</dbReference>
<keyword evidence="4 8" id="KW-0479">Metal-binding</keyword>
<keyword evidence="3 8" id="KW-0645">Protease</keyword>
<comment type="function">
    <text evidence="8 10">Cotranslationally removes the N-terminal methionine from nascent proteins. The N-terminal methionine is often cleaved when the second residue in the primary sequence is small and uncharged (Met-Ala-, Cys, Gly, Pro, Ser, Thr, or Val).</text>
</comment>
<dbReference type="Pfam" id="PF00557">
    <property type="entry name" value="Peptidase_M24"/>
    <property type="match status" value="1"/>
</dbReference>
<dbReference type="HOGENOM" id="CLU_015857_2_1_1"/>
<evidence type="ECO:0000256" key="7">
    <source>
        <dbReference type="ARBA" id="ARBA00022833"/>
    </source>
</evidence>
<evidence type="ECO:0000256" key="4">
    <source>
        <dbReference type="ARBA" id="ARBA00022723"/>
    </source>
</evidence>
<comment type="similarity">
    <text evidence="8 9">Belongs to the peptidase M24A family. Methionine aminopeptidase type 1 subfamily.</text>
</comment>
<dbReference type="AlphaFoldDB" id="K1XMR6"/>
<keyword evidence="13" id="KW-1185">Reference proteome</keyword>
<dbReference type="GO" id="GO:0008270">
    <property type="term" value="F:zinc ion binding"/>
    <property type="evidence" value="ECO:0007669"/>
    <property type="project" value="UniProtKB-KW"/>
</dbReference>
<reference evidence="12 13" key="1">
    <citation type="journal article" date="2012" name="BMC Genomics">
        <title>Sequencing the genome of Marssonina brunnea reveals fungus-poplar co-evolution.</title>
        <authorList>
            <person name="Zhu S."/>
            <person name="Cao Y.-Z."/>
            <person name="Jiang C."/>
            <person name="Tan B.-Y."/>
            <person name="Wang Z."/>
            <person name="Feng S."/>
            <person name="Zhang L."/>
            <person name="Su X.-H."/>
            <person name="Brejova B."/>
            <person name="Vinar T."/>
            <person name="Xu M."/>
            <person name="Wang M.-X."/>
            <person name="Zhang S.-G."/>
            <person name="Huang M.-R."/>
            <person name="Wu R."/>
            <person name="Zhou Y."/>
        </authorList>
    </citation>
    <scope>NUCLEOTIDE SEQUENCE [LARGE SCALE GENOMIC DNA]</scope>
    <source>
        <strain evidence="12 13">MB_m1</strain>
    </source>
</reference>
<dbReference type="GO" id="GO:0070006">
    <property type="term" value="F:metalloaminopeptidase activity"/>
    <property type="evidence" value="ECO:0007669"/>
    <property type="project" value="UniProtKB-UniRule"/>
</dbReference>
<dbReference type="Pfam" id="PF15801">
    <property type="entry name" value="zf-C6H2"/>
    <property type="match status" value="1"/>
</dbReference>
<comment type="cofactor">
    <cofactor evidence="8">
        <name>Zn(2+)</name>
        <dbReference type="ChEBI" id="CHEBI:29105"/>
    </cofactor>
    <cofactor evidence="8">
        <name>Co(2+)</name>
        <dbReference type="ChEBI" id="CHEBI:48828"/>
    </cofactor>
    <cofactor evidence="8">
        <name>Mn(2+)</name>
        <dbReference type="ChEBI" id="CHEBI:29035"/>
    </cofactor>
    <cofactor evidence="8">
        <name>Fe(2+)</name>
        <dbReference type="ChEBI" id="CHEBI:29033"/>
    </cofactor>
    <text evidence="8">Binds 2 divalent metal cations per subunit. Has a high-affinity and a low affinity metal-binding site. The true nature of the physiological cofactor is under debate. The enzyme is active with zinc, cobalt, manganese or divalent iron ions. Has high activity with zinc; zinc cofactor is transferred into the active site region by the ZNG1 zinc chaperone.</text>
</comment>
<keyword evidence="1 8" id="KW-0031">Aminopeptidase</keyword>
<proteinExistence type="inferred from homology"/>
<dbReference type="PROSITE" id="PS00680">
    <property type="entry name" value="MAP_1"/>
    <property type="match status" value="1"/>
</dbReference>